<evidence type="ECO:0000256" key="1">
    <source>
        <dbReference type="SAM" id="MobiDB-lite"/>
    </source>
</evidence>
<reference evidence="3" key="1">
    <citation type="submission" date="2014-02" db="EMBL/GenBank/DDBJ databases">
        <title>Expanding our view of genomic diversity in Candidatus Accumulibacter clades.</title>
        <authorList>
            <person name="Skennerton C.T."/>
            <person name="Barr J.J."/>
            <person name="Slater F.R."/>
            <person name="Bond P.L."/>
            <person name="Tyson G.W."/>
        </authorList>
    </citation>
    <scope>NUCLEOTIDE SEQUENCE [LARGE SCALE GENOMIC DNA]</scope>
</reference>
<gene>
    <name evidence="3" type="ORF">AW11_01342</name>
</gene>
<evidence type="ECO:0000313" key="4">
    <source>
        <dbReference type="Proteomes" id="UP000022141"/>
    </source>
</evidence>
<dbReference type="AlphaFoldDB" id="A0A011PR08"/>
<dbReference type="Proteomes" id="UP000022141">
    <property type="component" value="Unassembled WGS sequence"/>
</dbReference>
<protein>
    <recommendedName>
        <fullName evidence="5">DUF4124 domain-containing protein</fullName>
    </recommendedName>
</protein>
<comment type="caution">
    <text evidence="3">The sequence shown here is derived from an EMBL/GenBank/DDBJ whole genome shotgun (WGS) entry which is preliminary data.</text>
</comment>
<accession>A0A011PR08</accession>
<sequence length="185" mass="19572">MSKLPAIIALVVFATTAHAQYRCVEDGRTLLTDRPCKSEEGQSDRQPQGKPSNAFGDAAKSAYTTTTGGWRGQTQYQATVSGVVSPEAHAVVQMTIEIDPQGKVMGSSPENGCQLKGLATPGVTAAIANLDVTFSGCTYNGFNRRMSGRLAVSSVKKYAQLSLSGFSMGVGKIAASFDIRATMRR</sequence>
<dbReference type="eggNOG" id="ENOG5033WV6">
    <property type="taxonomic scope" value="Bacteria"/>
</dbReference>
<feature type="signal peptide" evidence="2">
    <location>
        <begin position="1"/>
        <end position="19"/>
    </location>
</feature>
<evidence type="ECO:0000313" key="3">
    <source>
        <dbReference type="EMBL" id="EXI89851.1"/>
    </source>
</evidence>
<dbReference type="EMBL" id="JEMY01000013">
    <property type="protein sequence ID" value="EXI89851.1"/>
    <property type="molecule type" value="Genomic_DNA"/>
</dbReference>
<feature type="region of interest" description="Disordered" evidence="1">
    <location>
        <begin position="34"/>
        <end position="57"/>
    </location>
</feature>
<name>A0A011PR08_ACCRE</name>
<evidence type="ECO:0008006" key="5">
    <source>
        <dbReference type="Google" id="ProtNLM"/>
    </source>
</evidence>
<evidence type="ECO:0000256" key="2">
    <source>
        <dbReference type="SAM" id="SignalP"/>
    </source>
</evidence>
<feature type="chain" id="PRO_5001461976" description="DUF4124 domain-containing protein" evidence="2">
    <location>
        <begin position="20"/>
        <end position="185"/>
    </location>
</feature>
<keyword evidence="4" id="KW-1185">Reference proteome</keyword>
<organism evidence="3 4">
    <name type="scientific">Accumulibacter regalis</name>
    <dbReference type="NCBI Taxonomy" id="522306"/>
    <lineage>
        <taxon>Bacteria</taxon>
        <taxon>Pseudomonadati</taxon>
        <taxon>Pseudomonadota</taxon>
        <taxon>Betaproteobacteria</taxon>
        <taxon>Candidatus Accumulibacter</taxon>
    </lineage>
</organism>
<keyword evidence="2" id="KW-0732">Signal</keyword>
<feature type="compositionally biased region" description="Basic and acidic residues" evidence="1">
    <location>
        <begin position="34"/>
        <end position="43"/>
    </location>
</feature>
<proteinExistence type="predicted"/>